<dbReference type="KEGG" id="asun:KG104_10165"/>
<evidence type="ECO:0000256" key="2">
    <source>
        <dbReference type="ARBA" id="ARBA00022448"/>
    </source>
</evidence>
<proteinExistence type="inferred from homology"/>
<dbReference type="RefSeq" id="WP_207346945.1">
    <property type="nucleotide sequence ID" value="NZ_CP076456.1"/>
</dbReference>
<feature type="transmembrane region" description="Helical" evidence="9">
    <location>
        <begin position="311"/>
        <end position="330"/>
    </location>
</feature>
<feature type="transmembrane region" description="Helical" evidence="9">
    <location>
        <begin position="6"/>
        <end position="27"/>
    </location>
</feature>
<feature type="transmembrane region" description="Helical" evidence="9">
    <location>
        <begin position="195"/>
        <end position="214"/>
    </location>
</feature>
<evidence type="ECO:0000256" key="8">
    <source>
        <dbReference type="ARBA" id="ARBA00035655"/>
    </source>
</evidence>
<feature type="transmembrane region" description="Helical" evidence="9">
    <location>
        <begin position="283"/>
        <end position="305"/>
    </location>
</feature>
<evidence type="ECO:0000256" key="7">
    <source>
        <dbReference type="ARBA" id="ARBA00023136"/>
    </source>
</evidence>
<name>A0A975PCM2_9MICC</name>
<keyword evidence="11" id="KW-1185">Reference proteome</keyword>
<protein>
    <submittedName>
        <fullName evidence="10">YeeE/YedE family protein</fullName>
    </submittedName>
</protein>
<evidence type="ECO:0000256" key="9">
    <source>
        <dbReference type="SAM" id="Phobius"/>
    </source>
</evidence>
<dbReference type="PANTHER" id="PTHR30574:SF1">
    <property type="entry name" value="SULPHUR TRANSPORT DOMAIN-CONTAINING PROTEIN"/>
    <property type="match status" value="1"/>
</dbReference>
<dbReference type="GO" id="GO:0005886">
    <property type="term" value="C:plasma membrane"/>
    <property type="evidence" value="ECO:0007669"/>
    <property type="project" value="UniProtKB-SubCell"/>
</dbReference>
<evidence type="ECO:0000256" key="6">
    <source>
        <dbReference type="ARBA" id="ARBA00022989"/>
    </source>
</evidence>
<evidence type="ECO:0000256" key="1">
    <source>
        <dbReference type="ARBA" id="ARBA00004429"/>
    </source>
</evidence>
<accession>A0A975PCM2</accession>
<feature type="transmembrane region" description="Helical" evidence="9">
    <location>
        <begin position="104"/>
        <end position="122"/>
    </location>
</feature>
<dbReference type="Proteomes" id="UP000680588">
    <property type="component" value="Chromosome"/>
</dbReference>
<keyword evidence="5 9" id="KW-0812">Transmembrane</keyword>
<evidence type="ECO:0000313" key="10">
    <source>
        <dbReference type="EMBL" id="QWQ34908.1"/>
    </source>
</evidence>
<dbReference type="InterPro" id="IPR007272">
    <property type="entry name" value="Sulf_transp_TsuA/YedE"/>
</dbReference>
<comment type="similarity">
    <text evidence="8">Belongs to the TsuA/YedE (TC 9.B.102) family.</text>
</comment>
<gene>
    <name evidence="10" type="ORF">KG104_10165</name>
</gene>
<feature type="transmembrane region" description="Helical" evidence="9">
    <location>
        <begin position="244"/>
        <end position="263"/>
    </location>
</feature>
<feature type="transmembrane region" description="Helical" evidence="9">
    <location>
        <begin position="71"/>
        <end position="92"/>
    </location>
</feature>
<keyword evidence="4" id="KW-0997">Cell inner membrane</keyword>
<dbReference type="PANTHER" id="PTHR30574">
    <property type="entry name" value="INNER MEMBRANE PROTEIN YEDE"/>
    <property type="match status" value="1"/>
</dbReference>
<evidence type="ECO:0000256" key="3">
    <source>
        <dbReference type="ARBA" id="ARBA00022475"/>
    </source>
</evidence>
<evidence type="ECO:0000256" key="4">
    <source>
        <dbReference type="ARBA" id="ARBA00022519"/>
    </source>
</evidence>
<dbReference type="EMBL" id="CP076456">
    <property type="protein sequence ID" value="QWQ34908.1"/>
    <property type="molecule type" value="Genomic_DNA"/>
</dbReference>
<evidence type="ECO:0000313" key="11">
    <source>
        <dbReference type="Proteomes" id="UP000680588"/>
    </source>
</evidence>
<dbReference type="AlphaFoldDB" id="A0A975PCM2"/>
<feature type="transmembrane region" description="Helical" evidence="9">
    <location>
        <begin position="39"/>
        <end position="65"/>
    </location>
</feature>
<reference evidence="10" key="1">
    <citation type="submission" date="2021-06" db="EMBL/GenBank/DDBJ databases">
        <title>Novel species in genus Arthrobacter.</title>
        <authorList>
            <person name="Zhang G."/>
        </authorList>
    </citation>
    <scope>NUCLEOTIDE SEQUENCE</scope>
    <source>
        <strain evidence="10">Zg-ZUI122</strain>
    </source>
</reference>
<organism evidence="10 11">
    <name type="scientific">Arthrobacter sunyaminii</name>
    <dbReference type="NCBI Taxonomy" id="2816859"/>
    <lineage>
        <taxon>Bacteria</taxon>
        <taxon>Bacillati</taxon>
        <taxon>Actinomycetota</taxon>
        <taxon>Actinomycetes</taxon>
        <taxon>Micrococcales</taxon>
        <taxon>Micrococcaceae</taxon>
        <taxon>Arthrobacter</taxon>
    </lineage>
</organism>
<keyword evidence="3" id="KW-1003">Cell membrane</keyword>
<keyword evidence="7 9" id="KW-0472">Membrane</keyword>
<feature type="transmembrane region" description="Helical" evidence="9">
    <location>
        <begin position="142"/>
        <end position="165"/>
    </location>
</feature>
<evidence type="ECO:0000256" key="5">
    <source>
        <dbReference type="ARBA" id="ARBA00022692"/>
    </source>
</evidence>
<comment type="subcellular location">
    <subcellularLocation>
        <location evidence="1">Cell inner membrane</location>
        <topology evidence="1">Multi-pass membrane protein</topology>
    </subcellularLocation>
</comment>
<sequence length="356" mass="36952">MLISGLIVGMALGFVMQRGRFCVTGAFRDVWVTRNTRWLTAFLVVVAVQSVGVFALDAAGVITLASGPFPWLATIVGGFIFGFAIILAGGCATGTYYRAGEGLVGSWLALITYALFAAVMKTGPLSGFNTSMRSVTIEQSNFYSVLNVSPWVFVALLVAGVALAVRHHLNKPRFKMAAPPASKTGLAHLLFEKPWNAFATAVVIGLIAIAAWPLSWATGREAGLGITTPSSNAVNYLVTGDPELVDWGVLLVAGILLGSYIAAKGSGEFRIRVPDAATVVKSLSGGALMGIGAALAGGCTIGNAMVETAQFSFQGWTALVFMILGAGLGARLTIMNRRPSSGSGPAKVPARAAAHS</sequence>
<keyword evidence="6 9" id="KW-1133">Transmembrane helix</keyword>
<dbReference type="Pfam" id="PF04143">
    <property type="entry name" value="Sulf_transp"/>
    <property type="match status" value="1"/>
</dbReference>
<keyword evidence="2" id="KW-0813">Transport</keyword>